<organism evidence="1 2">
    <name type="scientific">Luteimonas chenhongjianii</name>
    <dbReference type="NCBI Taxonomy" id="2006110"/>
    <lineage>
        <taxon>Bacteria</taxon>
        <taxon>Pseudomonadati</taxon>
        <taxon>Pseudomonadota</taxon>
        <taxon>Gammaproteobacteria</taxon>
        <taxon>Lysobacterales</taxon>
        <taxon>Lysobacteraceae</taxon>
        <taxon>Luteimonas</taxon>
    </lineage>
</organism>
<protein>
    <submittedName>
        <fullName evidence="1">Uncharacterized protein</fullName>
    </submittedName>
</protein>
<dbReference type="KEGG" id="lum:CNR27_06905"/>
<name>A0A290XDQ2_9GAMM</name>
<gene>
    <name evidence="1" type="ORF">CNR27_06905</name>
</gene>
<evidence type="ECO:0000313" key="2">
    <source>
        <dbReference type="Proteomes" id="UP000218968"/>
    </source>
</evidence>
<reference evidence="2" key="1">
    <citation type="submission" date="2017-09" db="EMBL/GenBank/DDBJ databases">
        <title>Luteimonas liuhanmingii sp.nov., isolated from the intestinal contents of Tibetan Plateau Pika in Yushu, Qinghai Province, China.</title>
        <authorList>
            <person name="Gui Z."/>
        </authorList>
    </citation>
    <scope>NUCLEOTIDE SEQUENCE [LARGE SCALE GENOMIC DNA]</scope>
    <source>
        <strain evidence="2">100111</strain>
    </source>
</reference>
<dbReference type="EMBL" id="CP023406">
    <property type="protein sequence ID" value="ATD67203.1"/>
    <property type="molecule type" value="Genomic_DNA"/>
</dbReference>
<proteinExistence type="predicted"/>
<dbReference type="Proteomes" id="UP000218968">
    <property type="component" value="Chromosome"/>
</dbReference>
<keyword evidence="2" id="KW-1185">Reference proteome</keyword>
<accession>A0A290XDQ2</accession>
<sequence>MSVRQRVRVGPASAATGSPRLARALWPVLLATLPACMQEAPLPPPVAEATVRVDAKARAHAELAHRVRRFLIDRGARGPVAADDERFRLGAFLRARADTHHFGPDFHARARVALAAPGAPTQADTALRALQATVDARLPHWQALVDYNASGRMRDDAGEEGRRLLPWAIAALDAIEAAAWRYVDAVESAPTRE</sequence>
<dbReference type="AlphaFoldDB" id="A0A290XDQ2"/>
<dbReference type="RefSeq" id="WP_096297525.1">
    <property type="nucleotide sequence ID" value="NZ_CP023406.1"/>
</dbReference>
<dbReference type="OrthoDB" id="6057850at2"/>
<evidence type="ECO:0000313" key="1">
    <source>
        <dbReference type="EMBL" id="ATD67203.1"/>
    </source>
</evidence>